<accession>A0AA41UN00</accession>
<protein>
    <submittedName>
        <fullName evidence="1">Uncharacterized protein</fullName>
    </submittedName>
</protein>
<reference evidence="1" key="1">
    <citation type="submission" date="2022-04" db="EMBL/GenBank/DDBJ databases">
        <title>Desulfatitalea alkaliphila sp. nov., a novel anaerobic sulfate-reducing bacterium isolated from terrestrial mud volcano, Taman Peninsula, Russia.</title>
        <authorList>
            <person name="Khomyakova M.A."/>
            <person name="Merkel A.Y."/>
            <person name="Slobodkin A.I."/>
        </authorList>
    </citation>
    <scope>NUCLEOTIDE SEQUENCE</scope>
    <source>
        <strain evidence="1">M08but</strain>
    </source>
</reference>
<proteinExistence type="predicted"/>
<keyword evidence="2" id="KW-1185">Reference proteome</keyword>
<dbReference type="RefSeq" id="WP_246915240.1">
    <property type="nucleotide sequence ID" value="NZ_JALJRB010000070.1"/>
</dbReference>
<dbReference type="AlphaFoldDB" id="A0AA41UN00"/>
<gene>
    <name evidence="1" type="ORF">MRX98_21715</name>
</gene>
<evidence type="ECO:0000313" key="1">
    <source>
        <dbReference type="EMBL" id="MCJ8503206.1"/>
    </source>
</evidence>
<comment type="caution">
    <text evidence="1">The sequence shown here is derived from an EMBL/GenBank/DDBJ whole genome shotgun (WGS) entry which is preliminary data.</text>
</comment>
<name>A0AA41UN00_9BACT</name>
<organism evidence="1 2">
    <name type="scientific">Desulfatitalea alkaliphila</name>
    <dbReference type="NCBI Taxonomy" id="2929485"/>
    <lineage>
        <taxon>Bacteria</taxon>
        <taxon>Pseudomonadati</taxon>
        <taxon>Thermodesulfobacteriota</taxon>
        <taxon>Desulfobacteria</taxon>
        <taxon>Desulfobacterales</taxon>
        <taxon>Desulfosarcinaceae</taxon>
        <taxon>Desulfatitalea</taxon>
    </lineage>
</organism>
<dbReference type="Proteomes" id="UP001165427">
    <property type="component" value="Unassembled WGS sequence"/>
</dbReference>
<sequence length="100" mass="10962">MSHEGTVQVPADEVVNWVGGAHTPEAAMNLMAQGGIPVTGITQGGQITHIRFEHVWARAWVDYFPGRGMTHQSGDSWIPMDASFKLKFDSCPKNERPKSA</sequence>
<dbReference type="EMBL" id="JALJRB010000070">
    <property type="protein sequence ID" value="MCJ8503206.1"/>
    <property type="molecule type" value="Genomic_DNA"/>
</dbReference>
<evidence type="ECO:0000313" key="2">
    <source>
        <dbReference type="Proteomes" id="UP001165427"/>
    </source>
</evidence>